<dbReference type="GO" id="GO:0001508">
    <property type="term" value="P:action potential"/>
    <property type="evidence" value="ECO:0007669"/>
    <property type="project" value="TreeGrafter"/>
</dbReference>
<evidence type="ECO:0000256" key="1">
    <source>
        <dbReference type="ARBA" id="ARBA00004141"/>
    </source>
</evidence>
<sequence>MTQARYRDLVEWPLMATALIFLTAYAWQVIGRVDGAAAVPFEIVLWITWGIFALDYFVNLWLAEDRMRWFLWNLHELLIVVLPFFRPLRLLRLVTLLSVLQRTVGETLRGRVATYVAGAAAMLILIGALAVLDVEQNDPAAKILNFGDAAWWAVTTITTVGYGDLYPVTPIGRIVAAALMMSGIAVLGIVTASIASWLVQRIEENAEGVAAAAEEKAVAAEEPVRAEMADLVTEIAALRMEIAELREATAVRQTTEFGREREV</sequence>
<evidence type="ECO:0000256" key="3">
    <source>
        <dbReference type="ARBA" id="ARBA00022692"/>
    </source>
</evidence>
<keyword evidence="3 8" id="KW-0812">Transmembrane</keyword>
<name>A0AB39YKL2_9MICC</name>
<dbReference type="Gene3D" id="1.20.120.350">
    <property type="entry name" value="Voltage-gated potassium channels. Chain C"/>
    <property type="match status" value="1"/>
</dbReference>
<feature type="transmembrane region" description="Helical" evidence="8">
    <location>
        <begin position="143"/>
        <end position="162"/>
    </location>
</feature>
<protein>
    <submittedName>
        <fullName evidence="10">Potassium channel family protein</fullName>
    </submittedName>
</protein>
<dbReference type="InterPro" id="IPR028325">
    <property type="entry name" value="VG_K_chnl"/>
</dbReference>
<dbReference type="GO" id="GO:0008076">
    <property type="term" value="C:voltage-gated potassium channel complex"/>
    <property type="evidence" value="ECO:0007669"/>
    <property type="project" value="InterPro"/>
</dbReference>
<accession>A0AB39YKL2</accession>
<keyword evidence="7 10" id="KW-0407">Ion channel</keyword>
<feature type="transmembrane region" description="Helical" evidence="8">
    <location>
        <begin position="12"/>
        <end position="31"/>
    </location>
</feature>
<dbReference type="PRINTS" id="PR00169">
    <property type="entry name" value="KCHANNEL"/>
</dbReference>
<evidence type="ECO:0000256" key="5">
    <source>
        <dbReference type="ARBA" id="ARBA00023065"/>
    </source>
</evidence>
<feature type="domain" description="Potassium channel" evidence="9">
    <location>
        <begin position="123"/>
        <end position="199"/>
    </location>
</feature>
<keyword evidence="5" id="KW-0406">Ion transport</keyword>
<evidence type="ECO:0000256" key="4">
    <source>
        <dbReference type="ARBA" id="ARBA00022989"/>
    </source>
</evidence>
<evidence type="ECO:0000256" key="8">
    <source>
        <dbReference type="SAM" id="Phobius"/>
    </source>
</evidence>
<dbReference type="SUPFAM" id="SSF81324">
    <property type="entry name" value="Voltage-gated potassium channels"/>
    <property type="match status" value="1"/>
</dbReference>
<dbReference type="EMBL" id="CP165735">
    <property type="protein sequence ID" value="XDV70394.1"/>
    <property type="molecule type" value="Genomic_DNA"/>
</dbReference>
<evidence type="ECO:0000256" key="2">
    <source>
        <dbReference type="ARBA" id="ARBA00022448"/>
    </source>
</evidence>
<reference evidence="10" key="1">
    <citation type="submission" date="2024-07" db="EMBL/GenBank/DDBJ databases">
        <authorList>
            <person name="Li J."/>
            <person name="Wei H."/>
            <person name="Ma J."/>
        </authorList>
    </citation>
    <scope>NUCLEOTIDE SEQUENCE</scope>
    <source>
        <strain evidence="10">AMU7</strain>
    </source>
</reference>
<dbReference type="AlphaFoldDB" id="A0AB39YKL2"/>
<evidence type="ECO:0000256" key="6">
    <source>
        <dbReference type="ARBA" id="ARBA00023136"/>
    </source>
</evidence>
<feature type="transmembrane region" description="Helical" evidence="8">
    <location>
        <begin position="43"/>
        <end position="62"/>
    </location>
</feature>
<feature type="transmembrane region" description="Helical" evidence="8">
    <location>
        <begin position="112"/>
        <end position="131"/>
    </location>
</feature>
<organism evidence="10">
    <name type="scientific">Paenarthrobacter sp. AMU7</name>
    <dbReference type="NCBI Taxonomy" id="3162492"/>
    <lineage>
        <taxon>Bacteria</taxon>
        <taxon>Bacillati</taxon>
        <taxon>Actinomycetota</taxon>
        <taxon>Actinomycetes</taxon>
        <taxon>Micrococcales</taxon>
        <taxon>Micrococcaceae</taxon>
        <taxon>Paenarthrobacter</taxon>
    </lineage>
</organism>
<dbReference type="InterPro" id="IPR013099">
    <property type="entry name" value="K_chnl_dom"/>
</dbReference>
<gene>
    <name evidence="10" type="ORF">ABQM86_15695</name>
</gene>
<comment type="subcellular location">
    <subcellularLocation>
        <location evidence="1">Membrane</location>
        <topology evidence="1">Multi-pass membrane protein</topology>
    </subcellularLocation>
</comment>
<evidence type="ECO:0000313" key="10">
    <source>
        <dbReference type="EMBL" id="XDV70394.1"/>
    </source>
</evidence>
<keyword evidence="6 8" id="KW-0472">Membrane</keyword>
<keyword evidence="2" id="KW-0813">Transport</keyword>
<dbReference type="RefSeq" id="WP_280623309.1">
    <property type="nucleotide sequence ID" value="NZ_CP165735.1"/>
</dbReference>
<proteinExistence type="predicted"/>
<dbReference type="Gene3D" id="1.10.287.70">
    <property type="match status" value="1"/>
</dbReference>
<evidence type="ECO:0000256" key="7">
    <source>
        <dbReference type="ARBA" id="ARBA00023303"/>
    </source>
</evidence>
<dbReference type="Gene3D" id="1.20.5.110">
    <property type="match status" value="1"/>
</dbReference>
<evidence type="ECO:0000259" key="9">
    <source>
        <dbReference type="Pfam" id="PF07885"/>
    </source>
</evidence>
<feature type="transmembrane region" description="Helical" evidence="8">
    <location>
        <begin position="174"/>
        <end position="199"/>
    </location>
</feature>
<keyword evidence="4 8" id="KW-1133">Transmembrane helix</keyword>
<dbReference type="GO" id="GO:0005249">
    <property type="term" value="F:voltage-gated potassium channel activity"/>
    <property type="evidence" value="ECO:0007669"/>
    <property type="project" value="InterPro"/>
</dbReference>
<dbReference type="Pfam" id="PF07885">
    <property type="entry name" value="Ion_trans_2"/>
    <property type="match status" value="1"/>
</dbReference>
<dbReference type="InterPro" id="IPR027359">
    <property type="entry name" value="Volt_channel_dom_sf"/>
</dbReference>
<dbReference type="PANTHER" id="PTHR11537">
    <property type="entry name" value="VOLTAGE-GATED POTASSIUM CHANNEL"/>
    <property type="match status" value="1"/>
</dbReference>
<dbReference type="PANTHER" id="PTHR11537:SF254">
    <property type="entry name" value="POTASSIUM VOLTAGE-GATED CHANNEL PROTEIN SHAB"/>
    <property type="match status" value="1"/>
</dbReference>